<evidence type="ECO:0000256" key="3">
    <source>
        <dbReference type="ARBA" id="ARBA00013253"/>
    </source>
</evidence>
<evidence type="ECO:0000256" key="2">
    <source>
        <dbReference type="ARBA" id="ARBA00005810"/>
    </source>
</evidence>
<evidence type="ECO:0000256" key="9">
    <source>
        <dbReference type="ARBA" id="ARBA00022909"/>
    </source>
</evidence>
<keyword evidence="5" id="KW-0808">Transferase</keyword>
<keyword evidence="8" id="KW-0067">ATP-binding</keyword>
<comment type="function">
    <text evidence="10">Catalyzes the transfer of pyrophosphate from adenosine triphosphate (ATP) to 6-hydroxymethyl-7,8-dihydropterin, an enzymatic step in folate biosynthesis pathway.</text>
</comment>
<evidence type="ECO:0000313" key="15">
    <source>
        <dbReference type="Proteomes" id="UP000789803"/>
    </source>
</evidence>
<evidence type="ECO:0000313" key="14">
    <source>
        <dbReference type="EMBL" id="CAD7287821.1"/>
    </source>
</evidence>
<dbReference type="InterPro" id="IPR035907">
    <property type="entry name" value="Hppk_sf"/>
</dbReference>
<protein>
    <recommendedName>
        <fullName evidence="4">2-amino-4-hydroxy-6-hydroxymethyldihydropteridine pyrophosphokinase</fullName>
        <ecNumber evidence="3">2.7.6.3</ecNumber>
    </recommendedName>
    <alternativeName>
        <fullName evidence="11">6-hydroxymethyl-7,8-dihydropterin pyrophosphokinase</fullName>
    </alternativeName>
    <alternativeName>
        <fullName evidence="12">7,8-dihydro-6-hydroxymethylpterin-pyrophosphokinase</fullName>
    </alternativeName>
</protein>
<evidence type="ECO:0000256" key="8">
    <source>
        <dbReference type="ARBA" id="ARBA00022840"/>
    </source>
</evidence>
<dbReference type="NCBIfam" id="TIGR01498">
    <property type="entry name" value="folK"/>
    <property type="match status" value="1"/>
</dbReference>
<evidence type="ECO:0000256" key="7">
    <source>
        <dbReference type="ARBA" id="ARBA00022777"/>
    </source>
</evidence>
<dbReference type="PANTHER" id="PTHR43071:SF1">
    <property type="entry name" value="2-AMINO-4-HYDROXY-6-HYDROXYMETHYLDIHYDROPTERIDINE PYROPHOSPHOKINASE"/>
    <property type="match status" value="1"/>
</dbReference>
<dbReference type="EC" id="2.7.6.3" evidence="3"/>
<dbReference type="EMBL" id="CAJHOF010000005">
    <property type="protein sequence ID" value="CAD7287821.1"/>
    <property type="molecule type" value="Genomic_DNA"/>
</dbReference>
<dbReference type="CDD" id="cd00483">
    <property type="entry name" value="HPPK"/>
    <property type="match status" value="1"/>
</dbReference>
<feature type="domain" description="7,8-dihydro-6-hydroxymethylpterin-pyrophosphokinase" evidence="13">
    <location>
        <begin position="113"/>
        <end position="124"/>
    </location>
</feature>
<dbReference type="Gene3D" id="3.30.70.560">
    <property type="entry name" value="7,8-Dihydro-6-hydroxymethylpterin-pyrophosphokinase HPPK"/>
    <property type="match status" value="1"/>
</dbReference>
<evidence type="ECO:0000256" key="12">
    <source>
        <dbReference type="ARBA" id="ARBA00033413"/>
    </source>
</evidence>
<accession>A0ABM8Q4X5</accession>
<evidence type="ECO:0000256" key="6">
    <source>
        <dbReference type="ARBA" id="ARBA00022741"/>
    </source>
</evidence>
<comment type="similarity">
    <text evidence="2">Belongs to the HPPK family.</text>
</comment>
<dbReference type="InterPro" id="IPR000550">
    <property type="entry name" value="Hppk"/>
</dbReference>
<evidence type="ECO:0000259" key="13">
    <source>
        <dbReference type="PROSITE" id="PS00794"/>
    </source>
</evidence>
<keyword evidence="9" id="KW-0289">Folate biosynthesis</keyword>
<gene>
    <name evidence="14" type="ORF">LMG7974_00709</name>
</gene>
<evidence type="ECO:0000256" key="11">
    <source>
        <dbReference type="ARBA" id="ARBA00029766"/>
    </source>
</evidence>
<dbReference type="SUPFAM" id="SSF55083">
    <property type="entry name" value="6-hydroxymethyl-7,8-dihydropterin pyrophosphokinase, HPPK"/>
    <property type="match status" value="1"/>
</dbReference>
<evidence type="ECO:0000256" key="5">
    <source>
        <dbReference type="ARBA" id="ARBA00022679"/>
    </source>
</evidence>
<sequence length="158" mass="18211">MRLDGVINVSKSRYFGRNFGKASDYKYHAYIGVGGNLGNVKKRFDNLIRAFKNDKRLWVEKTSPIIKNKAFGYTNQPDFLNAVISLQTSMSSNMLLKIMQHYEVKFKRQRSFKNAPRTLDLDILYYSKKVRKSARLMVPHVGASDRLSVIVPLGMMIK</sequence>
<evidence type="ECO:0000256" key="4">
    <source>
        <dbReference type="ARBA" id="ARBA00016218"/>
    </source>
</evidence>
<dbReference type="PROSITE" id="PS00794">
    <property type="entry name" value="HPPK"/>
    <property type="match status" value="1"/>
</dbReference>
<keyword evidence="6" id="KW-0547">Nucleotide-binding</keyword>
<dbReference type="Proteomes" id="UP000789803">
    <property type="component" value="Unassembled WGS sequence"/>
</dbReference>
<dbReference type="Pfam" id="PF01288">
    <property type="entry name" value="HPPK"/>
    <property type="match status" value="1"/>
</dbReference>
<evidence type="ECO:0000256" key="10">
    <source>
        <dbReference type="ARBA" id="ARBA00029409"/>
    </source>
</evidence>
<evidence type="ECO:0000256" key="1">
    <source>
        <dbReference type="ARBA" id="ARBA00005051"/>
    </source>
</evidence>
<keyword evidence="7" id="KW-0418">Kinase</keyword>
<name>A0ABM8Q4X5_9BACT</name>
<proteinExistence type="inferred from homology"/>
<organism evidence="14 15">
    <name type="scientific">Campylobacter majalis</name>
    <dbReference type="NCBI Taxonomy" id="2790656"/>
    <lineage>
        <taxon>Bacteria</taxon>
        <taxon>Pseudomonadati</taxon>
        <taxon>Campylobacterota</taxon>
        <taxon>Epsilonproteobacteria</taxon>
        <taxon>Campylobacterales</taxon>
        <taxon>Campylobacteraceae</taxon>
        <taxon>Campylobacter</taxon>
    </lineage>
</organism>
<comment type="pathway">
    <text evidence="1">Cofactor biosynthesis; tetrahydrofolate biosynthesis; 2-amino-4-hydroxy-6-hydroxymethyl-7,8-dihydropteridine diphosphate from 7,8-dihydroneopterin triphosphate: step 4/4.</text>
</comment>
<keyword evidence="15" id="KW-1185">Reference proteome</keyword>
<reference evidence="14 15" key="1">
    <citation type="submission" date="2020-11" db="EMBL/GenBank/DDBJ databases">
        <authorList>
            <person name="Peeters C."/>
        </authorList>
    </citation>
    <scope>NUCLEOTIDE SEQUENCE [LARGE SCALE GENOMIC DNA]</scope>
    <source>
        <strain evidence="14 15">LMG 7974</strain>
    </source>
</reference>
<dbReference type="PANTHER" id="PTHR43071">
    <property type="entry name" value="2-AMINO-4-HYDROXY-6-HYDROXYMETHYLDIHYDROPTERIDINE PYROPHOSPHOKINASE"/>
    <property type="match status" value="1"/>
</dbReference>
<comment type="caution">
    <text evidence="14">The sequence shown here is derived from an EMBL/GenBank/DDBJ whole genome shotgun (WGS) entry which is preliminary data.</text>
</comment>